<dbReference type="Pfam" id="PF00583">
    <property type="entry name" value="Acetyltransf_1"/>
    <property type="match status" value="1"/>
</dbReference>
<evidence type="ECO:0000259" key="1">
    <source>
        <dbReference type="PROSITE" id="PS51186"/>
    </source>
</evidence>
<comment type="caution">
    <text evidence="2">The sequence shown here is derived from an EMBL/GenBank/DDBJ whole genome shotgun (WGS) entry which is preliminary data.</text>
</comment>
<feature type="domain" description="N-acetyltransferase" evidence="1">
    <location>
        <begin position="7"/>
        <end position="161"/>
    </location>
</feature>
<dbReference type="InterPro" id="IPR016181">
    <property type="entry name" value="Acyl_CoA_acyltransferase"/>
</dbReference>
<keyword evidence="3" id="KW-1185">Reference proteome</keyword>
<dbReference type="PROSITE" id="PS51186">
    <property type="entry name" value="GNAT"/>
    <property type="match status" value="1"/>
</dbReference>
<dbReference type="PANTHER" id="PTHR43072:SF60">
    <property type="entry name" value="L-2,4-DIAMINOBUTYRIC ACID ACETYLTRANSFERASE"/>
    <property type="match status" value="1"/>
</dbReference>
<protein>
    <submittedName>
        <fullName evidence="2">Acyl-CoA N-acyltransferase</fullName>
    </submittedName>
</protein>
<dbReference type="InterPro" id="IPR000182">
    <property type="entry name" value="GNAT_dom"/>
</dbReference>
<evidence type="ECO:0000313" key="2">
    <source>
        <dbReference type="EMBL" id="ORY50460.1"/>
    </source>
</evidence>
<name>A0A1Y2CTS4_9FUNG</name>
<dbReference type="Proteomes" id="UP000193642">
    <property type="component" value="Unassembled WGS sequence"/>
</dbReference>
<dbReference type="AlphaFoldDB" id="A0A1Y2CTS4"/>
<dbReference type="Gene3D" id="3.40.630.30">
    <property type="match status" value="1"/>
</dbReference>
<dbReference type="GO" id="GO:0016747">
    <property type="term" value="F:acyltransferase activity, transferring groups other than amino-acyl groups"/>
    <property type="evidence" value="ECO:0007669"/>
    <property type="project" value="InterPro"/>
</dbReference>
<gene>
    <name evidence="2" type="ORF">BCR33DRAFT_713257</name>
</gene>
<reference evidence="2 3" key="1">
    <citation type="submission" date="2016-07" db="EMBL/GenBank/DDBJ databases">
        <title>Pervasive Adenine N6-methylation of Active Genes in Fungi.</title>
        <authorList>
            <consortium name="DOE Joint Genome Institute"/>
            <person name="Mondo S.J."/>
            <person name="Dannebaum R.O."/>
            <person name="Kuo R.C."/>
            <person name="Labutti K."/>
            <person name="Haridas S."/>
            <person name="Kuo A."/>
            <person name="Salamov A."/>
            <person name="Ahrendt S.R."/>
            <person name="Lipzen A."/>
            <person name="Sullivan W."/>
            <person name="Andreopoulos W.B."/>
            <person name="Clum A."/>
            <person name="Lindquist E."/>
            <person name="Daum C."/>
            <person name="Ramamoorthy G.K."/>
            <person name="Gryganskyi A."/>
            <person name="Culley D."/>
            <person name="Magnuson J.K."/>
            <person name="James T.Y."/>
            <person name="O'Malley M.A."/>
            <person name="Stajich J.E."/>
            <person name="Spatafora J.W."/>
            <person name="Visel A."/>
            <person name="Grigoriev I.V."/>
        </authorList>
    </citation>
    <scope>NUCLEOTIDE SEQUENCE [LARGE SCALE GENOMIC DNA]</scope>
    <source>
        <strain evidence="2 3">JEL800</strain>
    </source>
</reference>
<organism evidence="2 3">
    <name type="scientific">Rhizoclosmatium globosum</name>
    <dbReference type="NCBI Taxonomy" id="329046"/>
    <lineage>
        <taxon>Eukaryota</taxon>
        <taxon>Fungi</taxon>
        <taxon>Fungi incertae sedis</taxon>
        <taxon>Chytridiomycota</taxon>
        <taxon>Chytridiomycota incertae sedis</taxon>
        <taxon>Chytridiomycetes</taxon>
        <taxon>Chytridiales</taxon>
        <taxon>Chytriomycetaceae</taxon>
        <taxon>Rhizoclosmatium</taxon>
    </lineage>
</organism>
<dbReference type="OrthoDB" id="2326446at2759"/>
<proteinExistence type="predicted"/>
<keyword evidence="2" id="KW-0808">Transferase</keyword>
<dbReference type="PANTHER" id="PTHR43072">
    <property type="entry name" value="N-ACETYLTRANSFERASE"/>
    <property type="match status" value="1"/>
</dbReference>
<dbReference type="EMBL" id="MCGO01000007">
    <property type="protein sequence ID" value="ORY50460.1"/>
    <property type="molecule type" value="Genomic_DNA"/>
</dbReference>
<keyword evidence="2" id="KW-0012">Acyltransferase</keyword>
<accession>A0A1Y2CTS4</accession>
<dbReference type="CDD" id="cd04301">
    <property type="entry name" value="NAT_SF"/>
    <property type="match status" value="1"/>
</dbReference>
<dbReference type="SUPFAM" id="SSF55729">
    <property type="entry name" value="Acyl-CoA N-acyltransferases (Nat)"/>
    <property type="match status" value="1"/>
</dbReference>
<evidence type="ECO:0000313" key="3">
    <source>
        <dbReference type="Proteomes" id="UP000193642"/>
    </source>
</evidence>
<sequence length="167" mass="18859">MVEVSLVPITNASQEDADLLIKLRNECGWNAELVPEWIEEAKTGVRVLYFVRNINGAVIGMVSLLLVHKADLRYADKSAKRTGLQHLFIQKQFEGKGYGSAAIREIERIAVEQFSSETMFLLGDKSNSRAFGLYQRLGYEEVVGMGEKEWEPWVVMRKSLSLSSLFA</sequence>